<evidence type="ECO:0000313" key="9">
    <source>
        <dbReference type="Proteomes" id="UP001154282"/>
    </source>
</evidence>
<evidence type="ECO:0000256" key="2">
    <source>
        <dbReference type="ARBA" id="ARBA00022448"/>
    </source>
</evidence>
<feature type="transmembrane region" description="Helical" evidence="6">
    <location>
        <begin position="1161"/>
        <end position="1181"/>
    </location>
</feature>
<feature type="transmembrane region" description="Helical" evidence="6">
    <location>
        <begin position="616"/>
        <end position="634"/>
    </location>
</feature>
<keyword evidence="9" id="KW-1185">Reference proteome</keyword>
<dbReference type="GO" id="GO:0005524">
    <property type="term" value="F:ATP binding"/>
    <property type="evidence" value="ECO:0007669"/>
    <property type="project" value="InterPro"/>
</dbReference>
<evidence type="ECO:0000313" key="8">
    <source>
        <dbReference type="EMBL" id="CAI0552006.1"/>
    </source>
</evidence>
<evidence type="ECO:0000256" key="5">
    <source>
        <dbReference type="ARBA" id="ARBA00023136"/>
    </source>
</evidence>
<feature type="transmembrane region" description="Helical" evidence="6">
    <location>
        <begin position="707"/>
        <end position="728"/>
    </location>
</feature>
<feature type="domain" description="ABC transporter" evidence="7">
    <location>
        <begin position="818"/>
        <end position="1065"/>
    </location>
</feature>
<dbReference type="Pfam" id="PF00005">
    <property type="entry name" value="ABC_tran"/>
    <property type="match status" value="2"/>
</dbReference>
<evidence type="ECO:0000259" key="7">
    <source>
        <dbReference type="PROSITE" id="PS50893"/>
    </source>
</evidence>
<evidence type="ECO:0000256" key="3">
    <source>
        <dbReference type="ARBA" id="ARBA00022692"/>
    </source>
</evidence>
<dbReference type="PROSITE" id="PS50893">
    <property type="entry name" value="ABC_TRANSPORTER_2"/>
    <property type="match status" value="2"/>
</dbReference>
<sequence>MAKRLLDSPPSFMWWARDDIELTEPNSTRPSFMSEDISVVSDTVMITLPTGGTTTPLTPTTTNGPPMTLFSGGASPDIRHKIENASPTTARHVAMRMYQSMKKHGLREEATRVVAQDDEEYSTELGRKSESQELLGMEYMLRDGFVNYLRDMVKITPPIPQQVPDWKTHLRDFVSGSGKSTLLEVLAGRAIVSKNVNVQGAVTYNDKHASQICLSRLIAYISGQPNQHIPFLTVRETLEFARDCTQGLRPENFTPQMRKFFAHALVEGQDPFLEYVLEILRLKDLEHKLTGEASDSDRQKLTTAELALGTYSVMLYDQPISGSDLAATYRLVDTIRTVSRIQQSSAVMALTQLSQDVFDLFDRVLLLREGQVLFQGPRQDAIPYFTKLGYAKPSHVDCYEFLEDIAAGNGSQYVPPGASPYTLEDLVDCYRASDHYKDIMRIIASKDVKQTYWLESEPGLGLSLKRPAKYQSSTDRAPRRETELVVTKLSKKVGHSGGIRSTGRVQVGDVVTAISLNKEEMIYLSVGHQKVQKDRTIHVHSILKQTRPRIRLQVEREKEEALVYAVCLYFQAGLSLAGNGVPLFTYLALLFLVAFFGSSLFFFLSALSSIPEVGNALAGLLVSTFLLFSGFVIYPSKIPTYWKWLVHVNPIHWANVSFCRLQFLEGYTDPCSDYLGHLPYCDQFPRMTVGKAYLKFYELSGDTGRPWLPYTILLGWIAMVNFLALLGLKKIEFRGISQSLPHLRRNARVISKYAEDKQEEYGTDTSHSENSTDISTSMHASYSYRTEVSDEVNDISKEEVLVDVRGNMLDIPVKRVTLLFEGLTFTRHNEVTKESVSVFNNITGFVKPQQMVALMGATRACKTTLLKCLAGRVPLIGELKGNLHTSDVRASATFSRLVGYVEHVDAHQPFLTVRESLQFSAALRLGKTIDSLNSRVHVELVLSQLNLITYANQLVGSLRGNTGKTYEIAKKITIAVELVANPSILLLEDPISGLDSAGIWSILNSLSNVADSGRVIIASLTHPNARVLSSFHMALVLTREGHQAYFGPVGHHCQALLGYFKSIPNAPHYSRRVSPISFVMDALGLGMEEASQAPALDYAQIYQSSSLQEINNNEICTIKTSIKGSKLEDIPSNYPAPYSTQALLVLLRTQRFLWRNVQYTFGRLTGCIVIGLLMGSLYYQVEYKDTFGATSRSLYIYMQVILIGVISANNVIPQLGTDRLVYFREKRARMYLPIFYPISWAVGEIPYFLMATFAVMGIGNGMAGIATDSMREFLLYWLVLFIFTLCVTYFGMMITFLAPAPVLAAFVVSIVTSIWVSASGVVVLFSDIRFYKWMYWSNPFQYAMNMMTSLSFYCNTKACNTTGCSCPKFSDGSYVWDRLASIRSLSYERMETDLSILAAMSLLFASLAFILFVVLKHNSLPQ</sequence>
<dbReference type="GO" id="GO:0140359">
    <property type="term" value="F:ABC-type transporter activity"/>
    <property type="evidence" value="ECO:0007669"/>
    <property type="project" value="InterPro"/>
</dbReference>
<dbReference type="SUPFAM" id="SSF52540">
    <property type="entry name" value="P-loop containing nucleoside triphosphate hydrolases"/>
    <property type="match status" value="2"/>
</dbReference>
<feature type="domain" description="ABC transporter" evidence="7">
    <location>
        <begin position="141"/>
        <end position="394"/>
    </location>
</feature>
<protein>
    <recommendedName>
        <fullName evidence="7">ABC transporter domain-containing protein</fullName>
    </recommendedName>
</protein>
<reference evidence="8" key="1">
    <citation type="submission" date="2022-08" db="EMBL/GenBank/DDBJ databases">
        <authorList>
            <person name="Gutierrez-Valencia J."/>
        </authorList>
    </citation>
    <scope>NUCLEOTIDE SEQUENCE</scope>
</reference>
<dbReference type="InterPro" id="IPR013525">
    <property type="entry name" value="ABC2_TM"/>
</dbReference>
<keyword evidence="3 6" id="KW-0812">Transmembrane</keyword>
<feature type="transmembrane region" description="Helical" evidence="6">
    <location>
        <begin position="1193"/>
        <end position="1212"/>
    </location>
</feature>
<name>A0AAV0R4B2_9ROSI</name>
<dbReference type="GO" id="GO:0016887">
    <property type="term" value="F:ATP hydrolysis activity"/>
    <property type="evidence" value="ECO:0007669"/>
    <property type="project" value="InterPro"/>
</dbReference>
<proteinExistence type="predicted"/>
<feature type="transmembrane region" description="Helical" evidence="6">
    <location>
        <begin position="1303"/>
        <end position="1325"/>
    </location>
</feature>
<dbReference type="EMBL" id="CAMGYJ010000010">
    <property type="protein sequence ID" value="CAI0552006.1"/>
    <property type="molecule type" value="Genomic_DNA"/>
</dbReference>
<keyword evidence="5 6" id="KW-0472">Membrane</keyword>
<keyword evidence="2" id="KW-0813">Transport</keyword>
<dbReference type="PANTHER" id="PTHR19241">
    <property type="entry name" value="ATP-BINDING CASSETTE TRANSPORTER"/>
    <property type="match status" value="1"/>
</dbReference>
<feature type="transmembrane region" description="Helical" evidence="6">
    <location>
        <begin position="1274"/>
        <end position="1296"/>
    </location>
</feature>
<evidence type="ECO:0000256" key="4">
    <source>
        <dbReference type="ARBA" id="ARBA00022989"/>
    </source>
</evidence>
<dbReference type="GO" id="GO:0005886">
    <property type="term" value="C:plasma membrane"/>
    <property type="evidence" value="ECO:0007669"/>
    <property type="project" value="UniProtKB-ARBA"/>
</dbReference>
<keyword evidence="4 6" id="KW-1133">Transmembrane helix</keyword>
<dbReference type="Pfam" id="PF01061">
    <property type="entry name" value="ABC2_membrane"/>
    <property type="match status" value="2"/>
</dbReference>
<evidence type="ECO:0000256" key="6">
    <source>
        <dbReference type="SAM" id="Phobius"/>
    </source>
</evidence>
<feature type="transmembrane region" description="Helical" evidence="6">
    <location>
        <begin position="583"/>
        <end position="604"/>
    </location>
</feature>
<gene>
    <name evidence="8" type="ORF">LITE_LOCUS46212</name>
</gene>
<dbReference type="InterPro" id="IPR027417">
    <property type="entry name" value="P-loop_NTPase"/>
</dbReference>
<dbReference type="InterPro" id="IPR003439">
    <property type="entry name" value="ABC_transporter-like_ATP-bd"/>
</dbReference>
<comment type="caution">
    <text evidence="8">The sequence shown here is derived from an EMBL/GenBank/DDBJ whole genome shotgun (WGS) entry which is preliminary data.</text>
</comment>
<accession>A0AAV0R4B2</accession>
<feature type="transmembrane region" description="Helical" evidence="6">
    <location>
        <begin position="1233"/>
        <end position="1254"/>
    </location>
</feature>
<dbReference type="Proteomes" id="UP001154282">
    <property type="component" value="Unassembled WGS sequence"/>
</dbReference>
<comment type="subcellular location">
    <subcellularLocation>
        <location evidence="1">Membrane</location>
        <topology evidence="1">Multi-pass membrane protein</topology>
    </subcellularLocation>
</comment>
<feature type="transmembrane region" description="Helical" evidence="6">
    <location>
        <begin position="1394"/>
        <end position="1415"/>
    </location>
</feature>
<organism evidence="8 9">
    <name type="scientific">Linum tenue</name>
    <dbReference type="NCBI Taxonomy" id="586396"/>
    <lineage>
        <taxon>Eukaryota</taxon>
        <taxon>Viridiplantae</taxon>
        <taxon>Streptophyta</taxon>
        <taxon>Embryophyta</taxon>
        <taxon>Tracheophyta</taxon>
        <taxon>Spermatophyta</taxon>
        <taxon>Magnoliopsida</taxon>
        <taxon>eudicotyledons</taxon>
        <taxon>Gunneridae</taxon>
        <taxon>Pentapetalae</taxon>
        <taxon>rosids</taxon>
        <taxon>fabids</taxon>
        <taxon>Malpighiales</taxon>
        <taxon>Linaceae</taxon>
        <taxon>Linum</taxon>
    </lineage>
</organism>
<evidence type="ECO:0000256" key="1">
    <source>
        <dbReference type="ARBA" id="ARBA00004141"/>
    </source>
</evidence>
<dbReference type="Gene3D" id="3.40.50.300">
    <property type="entry name" value="P-loop containing nucleotide triphosphate hydrolases"/>
    <property type="match status" value="2"/>
</dbReference>